<feature type="transmembrane region" description="Helical" evidence="8">
    <location>
        <begin position="377"/>
        <end position="397"/>
    </location>
</feature>
<keyword evidence="4 8" id="KW-0812">Transmembrane</keyword>
<accession>A0A0D0BNG3</accession>
<gene>
    <name evidence="10" type="ORF">CY34DRAFT_21508</name>
</gene>
<evidence type="ECO:0000256" key="5">
    <source>
        <dbReference type="ARBA" id="ARBA00022970"/>
    </source>
</evidence>
<dbReference type="InterPro" id="IPR013057">
    <property type="entry name" value="AA_transpt_TM"/>
</dbReference>
<evidence type="ECO:0000313" key="11">
    <source>
        <dbReference type="Proteomes" id="UP000054485"/>
    </source>
</evidence>
<dbReference type="GO" id="GO:0015179">
    <property type="term" value="F:L-amino acid transmembrane transporter activity"/>
    <property type="evidence" value="ECO:0007669"/>
    <property type="project" value="TreeGrafter"/>
</dbReference>
<dbReference type="AlphaFoldDB" id="A0A0D0BNG3"/>
<feature type="transmembrane region" description="Helical" evidence="8">
    <location>
        <begin position="62"/>
        <end position="86"/>
    </location>
</feature>
<dbReference type="HOGENOM" id="CLU_009646_8_2_1"/>
<feature type="transmembrane region" description="Helical" evidence="8">
    <location>
        <begin position="271"/>
        <end position="294"/>
    </location>
</feature>
<dbReference type="Pfam" id="PF01490">
    <property type="entry name" value="Aa_trans"/>
    <property type="match status" value="1"/>
</dbReference>
<evidence type="ECO:0000256" key="7">
    <source>
        <dbReference type="ARBA" id="ARBA00023136"/>
    </source>
</evidence>
<dbReference type="PANTHER" id="PTHR22950">
    <property type="entry name" value="AMINO ACID TRANSPORTER"/>
    <property type="match status" value="1"/>
</dbReference>
<dbReference type="EMBL" id="KN835148">
    <property type="protein sequence ID" value="KIK47352.1"/>
    <property type="molecule type" value="Genomic_DNA"/>
</dbReference>
<feature type="transmembrane region" description="Helical" evidence="8">
    <location>
        <begin position="403"/>
        <end position="421"/>
    </location>
</feature>
<reference evidence="10 11" key="1">
    <citation type="submission" date="2014-04" db="EMBL/GenBank/DDBJ databases">
        <authorList>
            <consortium name="DOE Joint Genome Institute"/>
            <person name="Kuo A."/>
            <person name="Ruytinx J."/>
            <person name="Rineau F."/>
            <person name="Colpaert J."/>
            <person name="Kohler A."/>
            <person name="Nagy L.G."/>
            <person name="Floudas D."/>
            <person name="Copeland A."/>
            <person name="Barry K.W."/>
            <person name="Cichocki N."/>
            <person name="Veneault-Fourrey C."/>
            <person name="LaButti K."/>
            <person name="Lindquist E.A."/>
            <person name="Lipzen A."/>
            <person name="Lundell T."/>
            <person name="Morin E."/>
            <person name="Murat C."/>
            <person name="Sun H."/>
            <person name="Tunlid A."/>
            <person name="Henrissat B."/>
            <person name="Grigoriev I.V."/>
            <person name="Hibbett D.S."/>
            <person name="Martin F."/>
            <person name="Nordberg H.P."/>
            <person name="Cantor M.N."/>
            <person name="Hua S.X."/>
        </authorList>
    </citation>
    <scope>NUCLEOTIDE SEQUENCE [LARGE SCALE GENOMIC DNA]</scope>
    <source>
        <strain evidence="10 11">UH-Slu-Lm8-n1</strain>
    </source>
</reference>
<dbReference type="GO" id="GO:0005774">
    <property type="term" value="C:vacuolar membrane"/>
    <property type="evidence" value="ECO:0007669"/>
    <property type="project" value="TreeGrafter"/>
</dbReference>
<evidence type="ECO:0000256" key="1">
    <source>
        <dbReference type="ARBA" id="ARBA00004141"/>
    </source>
</evidence>
<evidence type="ECO:0000313" key="10">
    <source>
        <dbReference type="EMBL" id="KIK47352.1"/>
    </source>
</evidence>
<evidence type="ECO:0000256" key="8">
    <source>
        <dbReference type="SAM" id="Phobius"/>
    </source>
</evidence>
<evidence type="ECO:0000256" key="6">
    <source>
        <dbReference type="ARBA" id="ARBA00022989"/>
    </source>
</evidence>
<dbReference type="InParanoid" id="A0A0D0BNG3"/>
<dbReference type="Gene3D" id="1.20.1740.10">
    <property type="entry name" value="Amino acid/polyamine transporter I"/>
    <property type="match status" value="1"/>
</dbReference>
<keyword evidence="7 8" id="KW-0472">Membrane</keyword>
<dbReference type="OrthoDB" id="655540at2759"/>
<dbReference type="PANTHER" id="PTHR22950:SF692">
    <property type="entry name" value="TRANSMEMBRANE AMINO ACID TRANSPORTER FAMILY PROTEIN"/>
    <property type="match status" value="1"/>
</dbReference>
<organism evidence="10 11">
    <name type="scientific">Suillus luteus UH-Slu-Lm8-n1</name>
    <dbReference type="NCBI Taxonomy" id="930992"/>
    <lineage>
        <taxon>Eukaryota</taxon>
        <taxon>Fungi</taxon>
        <taxon>Dikarya</taxon>
        <taxon>Basidiomycota</taxon>
        <taxon>Agaricomycotina</taxon>
        <taxon>Agaricomycetes</taxon>
        <taxon>Agaricomycetidae</taxon>
        <taxon>Boletales</taxon>
        <taxon>Suillineae</taxon>
        <taxon>Suillaceae</taxon>
        <taxon>Suillus</taxon>
    </lineage>
</organism>
<keyword evidence="11" id="KW-1185">Reference proteome</keyword>
<feature type="transmembrane region" description="Helical" evidence="8">
    <location>
        <begin position="433"/>
        <end position="455"/>
    </location>
</feature>
<keyword evidence="5" id="KW-0029">Amino-acid transport</keyword>
<proteinExistence type="inferred from homology"/>
<comment type="similarity">
    <text evidence="2">Belongs to the amino acid/polyamine transporter 2 family.</text>
</comment>
<evidence type="ECO:0000256" key="4">
    <source>
        <dbReference type="ARBA" id="ARBA00022692"/>
    </source>
</evidence>
<evidence type="ECO:0000256" key="2">
    <source>
        <dbReference type="ARBA" id="ARBA00008066"/>
    </source>
</evidence>
<feature type="transmembrane region" description="Helical" evidence="8">
    <location>
        <begin position="238"/>
        <end position="259"/>
    </location>
</feature>
<feature type="domain" description="Amino acid transporter transmembrane" evidence="9">
    <location>
        <begin position="55"/>
        <end position="427"/>
    </location>
</feature>
<name>A0A0D0BNG3_9AGAM</name>
<dbReference type="Proteomes" id="UP000054485">
    <property type="component" value="Unassembled WGS sequence"/>
</dbReference>
<keyword evidence="3" id="KW-0813">Transport</keyword>
<evidence type="ECO:0000259" key="9">
    <source>
        <dbReference type="Pfam" id="PF01490"/>
    </source>
</evidence>
<reference evidence="11" key="2">
    <citation type="submission" date="2015-01" db="EMBL/GenBank/DDBJ databases">
        <title>Evolutionary Origins and Diversification of the Mycorrhizal Mutualists.</title>
        <authorList>
            <consortium name="DOE Joint Genome Institute"/>
            <consortium name="Mycorrhizal Genomics Consortium"/>
            <person name="Kohler A."/>
            <person name="Kuo A."/>
            <person name="Nagy L.G."/>
            <person name="Floudas D."/>
            <person name="Copeland A."/>
            <person name="Barry K.W."/>
            <person name="Cichocki N."/>
            <person name="Veneault-Fourrey C."/>
            <person name="LaButti K."/>
            <person name="Lindquist E.A."/>
            <person name="Lipzen A."/>
            <person name="Lundell T."/>
            <person name="Morin E."/>
            <person name="Murat C."/>
            <person name="Riley R."/>
            <person name="Ohm R."/>
            <person name="Sun H."/>
            <person name="Tunlid A."/>
            <person name="Henrissat B."/>
            <person name="Grigoriev I.V."/>
            <person name="Hibbett D.S."/>
            <person name="Martin F."/>
        </authorList>
    </citation>
    <scope>NUCLEOTIDE SEQUENCE [LARGE SCALE GENOMIC DNA]</scope>
    <source>
        <strain evidence="11">UH-Slu-Lm8-n1</strain>
    </source>
</reference>
<dbReference type="STRING" id="930992.A0A0D0BNG3"/>
<feature type="transmembrane region" description="Helical" evidence="8">
    <location>
        <begin position="133"/>
        <end position="156"/>
    </location>
</feature>
<sequence>MEVNSLNQPVMKLLLYLKHLPRLIKSIMGDRTQTHRSLQQKSSVTLRKPYNYRGQSTYGQTLFNSIAILLGIGILSEPLAFAYAGWIGGTALIVFMGFLNCYTAKILAGIILEDPRLRSYADIGRKAFGPKSTALTTIMFCLELFAVSVAFVTLAADSMHEVMPAYSSNTFKIASIVVLVPLVFLPLSILSYTSILGICSTLLIIVVIFIDGFSKPDTPGSLRSPAATSWGTGSMTELGIAFGLLMAGFSGHAVIPSLARDMVDPSEFDHMINWAFVVTTFVYGVFGYAGYLMFGRNVSDEISKDLMSTPGYNSWMNEIALWTLVSTPLTKFPLSTRPLNLILEIMLGIDDPISFQGGIKSQSDTQLSTARRLSNRIFFIVERISVPALSIMVSVLVPEFSSLMAFIGSFSAFMICVIGPISAKVALQGRCSLIDASLLVIATVMATWGTLAAFWTA</sequence>
<comment type="subcellular location">
    <subcellularLocation>
        <location evidence="1">Membrane</location>
        <topology evidence="1">Multi-pass membrane protein</topology>
    </subcellularLocation>
</comment>
<feature type="transmembrane region" description="Helical" evidence="8">
    <location>
        <begin position="92"/>
        <end position="112"/>
    </location>
</feature>
<feature type="transmembrane region" description="Helical" evidence="8">
    <location>
        <begin position="176"/>
        <end position="209"/>
    </location>
</feature>
<protein>
    <recommendedName>
        <fullName evidence="9">Amino acid transporter transmembrane domain-containing protein</fullName>
    </recommendedName>
</protein>
<keyword evidence="6 8" id="KW-1133">Transmembrane helix</keyword>
<evidence type="ECO:0000256" key="3">
    <source>
        <dbReference type="ARBA" id="ARBA00022448"/>
    </source>
</evidence>